<protein>
    <recommendedName>
        <fullName evidence="4">Immunoglobulin-binding protein 1</fullName>
    </recommendedName>
</protein>
<evidence type="ECO:0000313" key="3">
    <source>
        <dbReference type="WBParaSite" id="TREG1_129630.2"/>
    </source>
</evidence>
<organism evidence="2 3">
    <name type="scientific">Trichobilharzia regenti</name>
    <name type="common">Nasal bird schistosome</name>
    <dbReference type="NCBI Taxonomy" id="157069"/>
    <lineage>
        <taxon>Eukaryota</taxon>
        <taxon>Metazoa</taxon>
        <taxon>Spiralia</taxon>
        <taxon>Lophotrochozoa</taxon>
        <taxon>Platyhelminthes</taxon>
        <taxon>Trematoda</taxon>
        <taxon>Digenea</taxon>
        <taxon>Strigeidida</taxon>
        <taxon>Schistosomatoidea</taxon>
        <taxon>Schistosomatidae</taxon>
        <taxon>Trichobilharzia</taxon>
    </lineage>
</organism>
<dbReference type="GO" id="GO:0035303">
    <property type="term" value="P:regulation of dephosphorylation"/>
    <property type="evidence" value="ECO:0007669"/>
    <property type="project" value="TreeGrafter"/>
</dbReference>
<dbReference type="InterPro" id="IPR007304">
    <property type="entry name" value="TAP46-like"/>
</dbReference>
<proteinExistence type="predicted"/>
<keyword evidence="2" id="KW-1185">Reference proteome</keyword>
<dbReference type="WBParaSite" id="TREG1_129630.2">
    <property type="protein sequence ID" value="TREG1_129630.2"/>
    <property type="gene ID" value="TREG1_129630"/>
</dbReference>
<dbReference type="Proteomes" id="UP000050795">
    <property type="component" value="Unassembled WGS sequence"/>
</dbReference>
<evidence type="ECO:0000256" key="1">
    <source>
        <dbReference type="SAM" id="MobiDB-lite"/>
    </source>
</evidence>
<reference evidence="2" key="1">
    <citation type="submission" date="2022-06" db="EMBL/GenBank/DDBJ databases">
        <authorList>
            <person name="Berger JAMES D."/>
            <person name="Berger JAMES D."/>
        </authorList>
    </citation>
    <scope>NUCLEOTIDE SEQUENCE [LARGE SCALE GENOMIC DNA]</scope>
</reference>
<reference evidence="3" key="2">
    <citation type="submission" date="2023-11" db="UniProtKB">
        <authorList>
            <consortium name="WormBaseParasite"/>
        </authorList>
    </citation>
    <scope>IDENTIFICATION</scope>
</reference>
<feature type="region of interest" description="Disordered" evidence="1">
    <location>
        <begin position="203"/>
        <end position="224"/>
    </location>
</feature>
<dbReference type="AlphaFoldDB" id="A0AA85J373"/>
<dbReference type="PANTHER" id="PTHR10933:SF9">
    <property type="entry name" value="IMMUNOGLOBULIN-BINDING PROTEIN 1"/>
    <property type="match status" value="1"/>
</dbReference>
<feature type="region of interest" description="Disordered" evidence="1">
    <location>
        <begin position="265"/>
        <end position="338"/>
    </location>
</feature>
<dbReference type="Gene3D" id="1.25.40.540">
    <property type="entry name" value="TAP42-like family"/>
    <property type="match status" value="1"/>
</dbReference>
<dbReference type="PANTHER" id="PTHR10933">
    <property type="entry name" value="IMMUNOGLOBULIN-BINDING PROTEIN 1"/>
    <property type="match status" value="1"/>
</dbReference>
<dbReference type="Pfam" id="PF04177">
    <property type="entry name" value="TAP42"/>
    <property type="match status" value="1"/>
</dbReference>
<accession>A0AA85J373</accession>
<dbReference type="InterPro" id="IPR038511">
    <property type="entry name" value="TAP42/TAP46-like_sf"/>
</dbReference>
<evidence type="ECO:0008006" key="4">
    <source>
        <dbReference type="Google" id="ProtNLM"/>
    </source>
</evidence>
<dbReference type="GO" id="GO:0005829">
    <property type="term" value="C:cytosol"/>
    <property type="evidence" value="ECO:0007669"/>
    <property type="project" value="TreeGrafter"/>
</dbReference>
<feature type="compositionally biased region" description="Basic and acidic residues" evidence="1">
    <location>
        <begin position="283"/>
        <end position="305"/>
    </location>
</feature>
<name>A0AA85J373_TRIRE</name>
<feature type="compositionally biased region" description="Basic and acidic residues" evidence="1">
    <location>
        <begin position="313"/>
        <end position="329"/>
    </location>
</feature>
<dbReference type="GO" id="GO:0009966">
    <property type="term" value="P:regulation of signal transduction"/>
    <property type="evidence" value="ECO:0007669"/>
    <property type="project" value="InterPro"/>
</dbReference>
<dbReference type="GO" id="GO:0051721">
    <property type="term" value="F:protein phosphatase 2A binding"/>
    <property type="evidence" value="ECO:0007669"/>
    <property type="project" value="TreeGrafter"/>
</dbReference>
<sequence length="338" mass="38701">MGESLPAVFVQILAKYSDVSQYSGSHTETKFKESIETACQLCEKAMEMVNELRLFSSNESLDDLSATEIRYLCLPALLAYFNTHKSENRACCLRLALSLYKDFSNMCTEYSVPFPEELRLKDNQNEGDYSMTQLARKREIKIKRYKLKKSLEERLEKLVTYVDQPHVDEETKREFNLTLVQKWLCIAQDEMISLQSELDLLSKGDKDDDEETSKSSGTTLPHRKPFRPFILTRSAVQAAVFGAGYPSLPTMTIEEFYEQQVAAGLLPPPKPIPQNTSTGPSVRRIDPSTEEREANEKKKERQDHLEDVDDAEALSKARAFDDFKDEHRRGSGNRMNRS</sequence>
<evidence type="ECO:0000313" key="2">
    <source>
        <dbReference type="Proteomes" id="UP000050795"/>
    </source>
</evidence>